<comment type="caution">
    <text evidence="4">The sequence shown here is derived from an EMBL/GenBank/DDBJ whole genome shotgun (WGS) entry which is preliminary data.</text>
</comment>
<accession>A0A080MIA3</accession>
<dbReference type="Gene3D" id="3.90.190.10">
    <property type="entry name" value="Protein tyrosine phosphatase superfamily"/>
    <property type="match status" value="1"/>
</dbReference>
<dbReference type="InterPro" id="IPR016130">
    <property type="entry name" value="Tyr_Pase_AS"/>
</dbReference>
<dbReference type="SUPFAM" id="SSF52799">
    <property type="entry name" value="(Phosphotyrosine protein) phosphatases II"/>
    <property type="match status" value="1"/>
</dbReference>
<dbReference type="PROSITE" id="PS00383">
    <property type="entry name" value="TYR_PHOSPHATASE_1"/>
    <property type="match status" value="1"/>
</dbReference>
<dbReference type="Proteomes" id="UP000021315">
    <property type="component" value="Unassembled WGS sequence"/>
</dbReference>
<evidence type="ECO:0000259" key="3">
    <source>
        <dbReference type="PROSITE" id="PS50206"/>
    </source>
</evidence>
<dbReference type="PROSITE" id="PS50206">
    <property type="entry name" value="RHODANESE_3"/>
    <property type="match status" value="1"/>
</dbReference>
<evidence type="ECO:0000313" key="5">
    <source>
        <dbReference type="Proteomes" id="UP000021315"/>
    </source>
</evidence>
<dbReference type="InterPro" id="IPR029021">
    <property type="entry name" value="Prot-tyrosine_phosphatase-like"/>
</dbReference>
<dbReference type="EMBL" id="JDST02000039">
    <property type="protein sequence ID" value="KFB76994.1"/>
    <property type="molecule type" value="Genomic_DNA"/>
</dbReference>
<feature type="domain" description="Tyrosine specific protein phosphatases" evidence="2">
    <location>
        <begin position="87"/>
        <end position="158"/>
    </location>
</feature>
<gene>
    <name evidence="4" type="ORF">AW06_001904</name>
</gene>
<dbReference type="STRING" id="1453999.AW06_001904"/>
<evidence type="ECO:0000259" key="2">
    <source>
        <dbReference type="PROSITE" id="PS50056"/>
    </source>
</evidence>
<name>A0A080MIA3_9PROT</name>
<sequence>MTHHPYDLLPLTDDGAGLILTPCPGTKGVELATALEQLKTAGADAVITLMPDAEMASNAVTNIADLCPELGLQWFHLPIEDDHAPEEEFAVAWSAQRRAVHQLLDAGKKIAIHCKGGSGRTGLIAAQILVERGDSLAAATAAIQAIRPNALKLNVHQDYLARLAVAQPDS</sequence>
<feature type="domain" description="Rhodanese" evidence="3">
    <location>
        <begin position="76"/>
        <end position="133"/>
    </location>
</feature>
<keyword evidence="5" id="KW-1185">Reference proteome</keyword>
<dbReference type="GO" id="GO:0004725">
    <property type="term" value="F:protein tyrosine phosphatase activity"/>
    <property type="evidence" value="ECO:0007669"/>
    <property type="project" value="UniProtKB-EC"/>
</dbReference>
<reference evidence="4" key="1">
    <citation type="submission" date="2014-02" db="EMBL/GenBank/DDBJ databases">
        <title>Expanding our view of genomic diversity in Candidatus Accumulibacter clades.</title>
        <authorList>
            <person name="Skennerton C.T."/>
            <person name="Barr J.J."/>
            <person name="Slater F.R."/>
            <person name="Bond P.L."/>
            <person name="Tyson G.W."/>
        </authorList>
    </citation>
    <scope>NUCLEOTIDE SEQUENCE [LARGE SCALE GENOMIC DNA]</scope>
</reference>
<proteinExistence type="predicted"/>
<evidence type="ECO:0000313" key="4">
    <source>
        <dbReference type="EMBL" id="KFB76994.1"/>
    </source>
</evidence>
<organism evidence="4 5">
    <name type="scientific">Candidatus Accumulibacter cognatus</name>
    <dbReference type="NCBI Taxonomy" id="2954383"/>
    <lineage>
        <taxon>Bacteria</taxon>
        <taxon>Pseudomonadati</taxon>
        <taxon>Pseudomonadota</taxon>
        <taxon>Betaproteobacteria</taxon>
        <taxon>Candidatus Accumulibacter</taxon>
    </lineage>
</organism>
<dbReference type="InterPro" id="IPR000387">
    <property type="entry name" value="Tyr_Pase_dom"/>
</dbReference>
<dbReference type="AlphaFoldDB" id="A0A080MIA3"/>
<dbReference type="InterPro" id="IPR001763">
    <property type="entry name" value="Rhodanese-like_dom"/>
</dbReference>
<evidence type="ECO:0000256" key="1">
    <source>
        <dbReference type="ARBA" id="ARBA00013064"/>
    </source>
</evidence>
<dbReference type="RefSeq" id="WP_034948387.1">
    <property type="nucleotide sequence ID" value="NZ_JDST02000039.1"/>
</dbReference>
<dbReference type="Pfam" id="PF22785">
    <property type="entry name" value="Tc-R-P"/>
    <property type="match status" value="1"/>
</dbReference>
<dbReference type="PROSITE" id="PS50056">
    <property type="entry name" value="TYR_PHOSPHATASE_2"/>
    <property type="match status" value="1"/>
</dbReference>
<dbReference type="EC" id="3.1.3.48" evidence="1"/>
<protein>
    <recommendedName>
        <fullName evidence="1">protein-tyrosine-phosphatase</fullName>
        <ecNumber evidence="1">3.1.3.48</ecNumber>
    </recommendedName>
</protein>